<evidence type="ECO:0000313" key="2">
    <source>
        <dbReference type="Proteomes" id="UP001143910"/>
    </source>
</evidence>
<comment type="caution">
    <text evidence="1">The sequence shown here is derived from an EMBL/GenBank/DDBJ whole genome shotgun (WGS) entry which is preliminary data.</text>
</comment>
<name>A0ACC1NAA7_9HYPO</name>
<reference evidence="1" key="1">
    <citation type="submission" date="2022-08" db="EMBL/GenBank/DDBJ databases">
        <title>Genome Sequence of Lecanicillium fungicola.</title>
        <authorList>
            <person name="Buettner E."/>
        </authorList>
    </citation>
    <scope>NUCLEOTIDE SEQUENCE</scope>
    <source>
        <strain evidence="1">Babe33</strain>
    </source>
</reference>
<accession>A0ACC1NAA7</accession>
<dbReference type="Proteomes" id="UP001143910">
    <property type="component" value="Unassembled WGS sequence"/>
</dbReference>
<gene>
    <name evidence="1" type="ORF">NQ176_g5066</name>
</gene>
<sequence>MDPTATTSSSTTDVTAFAGWDTETPRIGVTYLEDDTEKVKVVEGEVGAGKNEANRVQVADLEADAAHTEVSESETEKKKSFVSRLTFWKNPWPLWKKLAIAGGIVFVVLGLGLGLGVGLGVGLAKHRSSGQSGDDSGQATNNSGSSSGGNGSSNGAGSGSGSGSGSGKGSPGKTSKLVVYWGAKLNTVSLDAVCSDPSYDIVNISFLSYFFAEGQFPRLAIPSLNGSSAAQKLAGAISLQDGTSLTPAIQKCQANGKLVLLSMGGAAGYSDVRLSSNDQGAQVANTIWNLFLGGTQKPEIRPFGNAVLDGVDFDNESGSSLGYSGLAQQLRSNFATDSSKKYYMTAAPQCPFKADSDELALFQHLDYVSVQFYNNNVCNMGQPGFEKSVQRWSTAIGNTSLLIGALASDADGDEGYVDASVLGSELKRVQAMNLPNYGGVMLWEADLATNNSNYQKKVKALL</sequence>
<dbReference type="EMBL" id="JANJQO010000605">
    <property type="protein sequence ID" value="KAJ2976237.1"/>
    <property type="molecule type" value="Genomic_DNA"/>
</dbReference>
<proteinExistence type="predicted"/>
<evidence type="ECO:0000313" key="1">
    <source>
        <dbReference type="EMBL" id="KAJ2976237.1"/>
    </source>
</evidence>
<keyword evidence="2" id="KW-1185">Reference proteome</keyword>
<organism evidence="1 2">
    <name type="scientific">Zarea fungicola</name>
    <dbReference type="NCBI Taxonomy" id="93591"/>
    <lineage>
        <taxon>Eukaryota</taxon>
        <taxon>Fungi</taxon>
        <taxon>Dikarya</taxon>
        <taxon>Ascomycota</taxon>
        <taxon>Pezizomycotina</taxon>
        <taxon>Sordariomycetes</taxon>
        <taxon>Hypocreomycetidae</taxon>
        <taxon>Hypocreales</taxon>
        <taxon>Cordycipitaceae</taxon>
        <taxon>Zarea</taxon>
    </lineage>
</organism>
<protein>
    <submittedName>
        <fullName evidence="1">Uncharacterized protein</fullName>
    </submittedName>
</protein>